<gene>
    <name evidence="11" type="ORF">HDID_LOCUS8468</name>
    <name evidence="12" type="ORF">WMSIL1_LOCUS9016</name>
</gene>
<feature type="chain" id="PRO_5044546575" evidence="9">
    <location>
        <begin position="21"/>
        <end position="212"/>
    </location>
</feature>
<dbReference type="PANTHER" id="PTHR22811">
    <property type="entry name" value="TRANSMEMBRANE EMP24 DOMAIN-CONTAINING PROTEIN"/>
    <property type="match status" value="1"/>
</dbReference>
<feature type="signal peptide" evidence="9">
    <location>
        <begin position="1"/>
        <end position="20"/>
    </location>
</feature>
<keyword evidence="6 8" id="KW-0472">Membrane</keyword>
<dbReference type="EMBL" id="UYSG01011083">
    <property type="protein sequence ID" value="VDL60786.1"/>
    <property type="molecule type" value="Genomic_DNA"/>
</dbReference>
<feature type="transmembrane region" description="Helical" evidence="8">
    <location>
        <begin position="180"/>
        <end position="199"/>
    </location>
</feature>
<reference evidence="15" key="1">
    <citation type="submission" date="2017-02" db="UniProtKB">
        <authorList>
            <consortium name="WormBaseParasite"/>
        </authorList>
    </citation>
    <scope>IDENTIFICATION</scope>
</reference>
<dbReference type="InterPro" id="IPR009038">
    <property type="entry name" value="GOLD_dom"/>
</dbReference>
<evidence type="ECO:0000313" key="12">
    <source>
        <dbReference type="EMBL" id="VUZ49981.1"/>
    </source>
</evidence>
<evidence type="ECO:0000256" key="6">
    <source>
        <dbReference type="ARBA" id="ARBA00023136"/>
    </source>
</evidence>
<dbReference type="Proteomes" id="UP000274504">
    <property type="component" value="Unassembled WGS sequence"/>
</dbReference>
<evidence type="ECO:0000259" key="10">
    <source>
        <dbReference type="PROSITE" id="PS50866"/>
    </source>
</evidence>
<evidence type="ECO:0000256" key="4">
    <source>
        <dbReference type="ARBA" id="ARBA00022729"/>
    </source>
</evidence>
<evidence type="ECO:0000256" key="3">
    <source>
        <dbReference type="ARBA" id="ARBA00022692"/>
    </source>
</evidence>
<dbReference type="AlphaFoldDB" id="A0A0R3ST00"/>
<protein>
    <submittedName>
        <fullName evidence="15">GOLD domain-containing protein</fullName>
    </submittedName>
</protein>
<evidence type="ECO:0000313" key="15">
    <source>
        <dbReference type="WBParaSite" id="HDID_0000847001-mRNA-1"/>
    </source>
</evidence>
<dbReference type="STRING" id="6216.A0A0R3ST00"/>
<dbReference type="OrthoDB" id="3427at2759"/>
<dbReference type="InterPro" id="IPR015720">
    <property type="entry name" value="Emp24-like"/>
</dbReference>
<dbReference type="Pfam" id="PF01105">
    <property type="entry name" value="EMP24_GP25L"/>
    <property type="match status" value="1"/>
</dbReference>
<reference evidence="12 14" key="3">
    <citation type="submission" date="2019-07" db="EMBL/GenBank/DDBJ databases">
        <authorList>
            <person name="Jastrzebski P J."/>
            <person name="Paukszto L."/>
            <person name="Jastrzebski P J."/>
        </authorList>
    </citation>
    <scope>NUCLEOTIDE SEQUENCE [LARGE SCALE GENOMIC DNA]</scope>
    <source>
        <strain evidence="12 14">WMS-il1</strain>
    </source>
</reference>
<evidence type="ECO:0000256" key="5">
    <source>
        <dbReference type="ARBA" id="ARBA00022989"/>
    </source>
</evidence>
<keyword evidence="5 8" id="KW-1133">Transmembrane helix</keyword>
<evidence type="ECO:0000256" key="7">
    <source>
        <dbReference type="RuleBase" id="RU003827"/>
    </source>
</evidence>
<evidence type="ECO:0000256" key="2">
    <source>
        <dbReference type="ARBA" id="ARBA00007104"/>
    </source>
</evidence>
<dbReference type="SMART" id="SM01190">
    <property type="entry name" value="EMP24_GP25L"/>
    <property type="match status" value="1"/>
</dbReference>
<keyword evidence="3 7" id="KW-0812">Transmembrane</keyword>
<reference evidence="11 13" key="2">
    <citation type="submission" date="2018-11" db="EMBL/GenBank/DDBJ databases">
        <authorList>
            <consortium name="Pathogen Informatics"/>
        </authorList>
    </citation>
    <scope>NUCLEOTIDE SEQUENCE [LARGE SCALE GENOMIC DNA]</scope>
</reference>
<evidence type="ECO:0000256" key="1">
    <source>
        <dbReference type="ARBA" id="ARBA00004479"/>
    </source>
</evidence>
<name>A0A0R3ST00_HYMDI</name>
<dbReference type="Proteomes" id="UP000321570">
    <property type="component" value="Unassembled WGS sequence"/>
</dbReference>
<sequence>MKLTTVIFITAFLLIQSTNGIYFHIREGSVKCFIEEVPEDTLISGSYAISVLDNDKFVRNPDYGVHVEVKDPEGNPVLSRVYSSEGKFVVTSLAAGEHSICLSTRGSSWSKALLRVSLDIAVGDHATDYKEVASREKLNDIQLRIRQLLDQVAMLAKDQDFQRAREEYFRRLSESINSRVTLWSIVQVVLLVLTGVFQMRNLRSFFLAKKLV</sequence>
<dbReference type="WBParaSite" id="HDID_0000847001-mRNA-1">
    <property type="protein sequence ID" value="HDID_0000847001-mRNA-1"/>
    <property type="gene ID" value="HDID_0000847001"/>
</dbReference>
<keyword evidence="14" id="KW-1185">Reference proteome</keyword>
<dbReference type="PROSITE" id="PS50866">
    <property type="entry name" value="GOLD"/>
    <property type="match status" value="1"/>
</dbReference>
<proteinExistence type="inferred from homology"/>
<feature type="domain" description="GOLD" evidence="10">
    <location>
        <begin position="30"/>
        <end position="122"/>
    </location>
</feature>
<dbReference type="GO" id="GO:0016020">
    <property type="term" value="C:membrane"/>
    <property type="evidence" value="ECO:0007669"/>
    <property type="project" value="UniProtKB-SubCell"/>
</dbReference>
<organism evidence="15">
    <name type="scientific">Hymenolepis diminuta</name>
    <name type="common">Rat tapeworm</name>
    <dbReference type="NCBI Taxonomy" id="6216"/>
    <lineage>
        <taxon>Eukaryota</taxon>
        <taxon>Metazoa</taxon>
        <taxon>Spiralia</taxon>
        <taxon>Lophotrochozoa</taxon>
        <taxon>Platyhelminthes</taxon>
        <taxon>Cestoda</taxon>
        <taxon>Eucestoda</taxon>
        <taxon>Cyclophyllidea</taxon>
        <taxon>Hymenolepididae</taxon>
        <taxon>Hymenolepis</taxon>
    </lineage>
</organism>
<accession>A0A0R3ST00</accession>
<comment type="similarity">
    <text evidence="2 7">Belongs to the EMP24/GP25L family.</text>
</comment>
<evidence type="ECO:0000256" key="9">
    <source>
        <dbReference type="SAM" id="SignalP"/>
    </source>
</evidence>
<comment type="subcellular location">
    <subcellularLocation>
        <location evidence="1 7">Membrane</location>
        <topology evidence="1 7">Single-pass type I membrane protein</topology>
    </subcellularLocation>
</comment>
<keyword evidence="4 9" id="KW-0732">Signal</keyword>
<evidence type="ECO:0000313" key="13">
    <source>
        <dbReference type="Proteomes" id="UP000274504"/>
    </source>
</evidence>
<dbReference type="EMBL" id="CABIJS010000344">
    <property type="protein sequence ID" value="VUZ49981.1"/>
    <property type="molecule type" value="Genomic_DNA"/>
</dbReference>
<evidence type="ECO:0000313" key="14">
    <source>
        <dbReference type="Proteomes" id="UP000321570"/>
    </source>
</evidence>
<evidence type="ECO:0000256" key="8">
    <source>
        <dbReference type="SAM" id="Phobius"/>
    </source>
</evidence>
<evidence type="ECO:0000313" key="11">
    <source>
        <dbReference type="EMBL" id="VDL60786.1"/>
    </source>
</evidence>